<dbReference type="Gene3D" id="3.20.20.70">
    <property type="entry name" value="Aldolase class I"/>
    <property type="match status" value="1"/>
</dbReference>
<dbReference type="PANTHER" id="PTHR21337:SF0">
    <property type="entry name" value="PHOSPHO-2-DEHYDRO-3-DEOXYHEPTONATE ALDOLASE"/>
    <property type="match status" value="1"/>
</dbReference>
<evidence type="ECO:0000256" key="2">
    <source>
        <dbReference type="ARBA" id="ARBA00008911"/>
    </source>
</evidence>
<feature type="binding site" evidence="5">
    <location>
        <position position="433"/>
    </location>
    <ligand>
        <name>Mn(2+)</name>
        <dbReference type="ChEBI" id="CHEBI:29035"/>
    </ligand>
</feature>
<evidence type="ECO:0000256" key="5">
    <source>
        <dbReference type="PIRSR" id="PIRSR602480-1"/>
    </source>
</evidence>
<dbReference type="EMBL" id="LCUC01000084">
    <property type="protein sequence ID" value="KKY37466.1"/>
    <property type="molecule type" value="Genomic_DNA"/>
</dbReference>
<keyword evidence="5" id="KW-0464">Manganese</keyword>
<dbReference type="Pfam" id="PF01474">
    <property type="entry name" value="DAHP_synth_2"/>
    <property type="match status" value="1"/>
</dbReference>
<keyword evidence="6" id="KW-0028">Amino-acid biosynthesis</keyword>
<dbReference type="InterPro" id="IPR002480">
    <property type="entry name" value="DAHP_synth_2"/>
</dbReference>
<evidence type="ECO:0000313" key="9">
    <source>
        <dbReference type="Proteomes" id="UP000034680"/>
    </source>
</evidence>
<keyword evidence="5" id="KW-0170">Cobalt</keyword>
<comment type="cofactor">
    <cofactor evidence="5">
        <name>Mn(2+)</name>
        <dbReference type="ChEBI" id="CHEBI:29035"/>
    </cofactor>
    <cofactor evidence="5">
        <name>Co(2+)</name>
        <dbReference type="ChEBI" id="CHEBI:48828"/>
    </cofactor>
    <cofactor evidence="5">
        <name>Cd(2+)</name>
        <dbReference type="ChEBI" id="CHEBI:48775"/>
    </cofactor>
    <text evidence="5">Binds 1 divalent cation per subunit. The enzyme is active with manganese, cobalt or cadmium ions.</text>
</comment>
<dbReference type="STRING" id="1214573.A0A0G2FTZ6"/>
<evidence type="ECO:0000256" key="6">
    <source>
        <dbReference type="RuleBase" id="RU363071"/>
    </source>
</evidence>
<dbReference type="InterPro" id="IPR013785">
    <property type="entry name" value="Aldolase_TIM"/>
</dbReference>
<proteinExistence type="inferred from homology"/>
<dbReference type="SUPFAM" id="SSF51569">
    <property type="entry name" value="Aldolase"/>
    <property type="match status" value="1"/>
</dbReference>
<feature type="region of interest" description="Disordered" evidence="7">
    <location>
        <begin position="1"/>
        <end position="32"/>
    </location>
</feature>
<dbReference type="Proteomes" id="UP000034680">
    <property type="component" value="Unassembled WGS sequence"/>
</dbReference>
<dbReference type="GO" id="GO:0009073">
    <property type="term" value="P:aromatic amino acid family biosynthetic process"/>
    <property type="evidence" value="ECO:0007669"/>
    <property type="project" value="UniProtKB-KW"/>
</dbReference>
<feature type="region of interest" description="Disordered" evidence="7">
    <location>
        <begin position="259"/>
        <end position="288"/>
    </location>
</feature>
<comment type="caution">
    <text evidence="8">The sequence shown here is derived from an EMBL/GenBank/DDBJ whole genome shotgun (WGS) entry which is preliminary data.</text>
</comment>
<feature type="compositionally biased region" description="Low complexity" evidence="7">
    <location>
        <begin position="270"/>
        <end position="286"/>
    </location>
</feature>
<dbReference type="UniPathway" id="UPA00053">
    <property type="reaction ID" value="UER00084"/>
</dbReference>
<keyword evidence="3 6" id="KW-0808">Transferase</keyword>
<sequence>MASPNGTAARNDDWSPDSWRSKPIKQCPEYRDPKPLAKATAELNRMPPLVTPNEILKLKAHLKDVARGEAFLLQGGDCAELFDYCNQSAIESKIKLLLQMSLVLIWGANKRVVRIGRMAGQYAKPRSSPMETVGGKEVPSFRGDILNGFDLDERELDPGRLVRAYHHSAATLNYVRAALAAGIADLHRPLDWELGHVREPELKAKYSRAVNFLTNMMSFMETVGASGSSQNLDTVDLFTSHEGLVLEYEQPLTRPFSSSAIHGTRKAPVASGSGANGASQQQEQQQPETQYFDTSAHFLWIGDRTRQIEGGHVEFFRGIANPIGVKVGPTTPVADLLELLRALNPSREPGKVTLITRYGASRVRSLLSSHIRAVEDSEYRRCVVWQCDPMHGNTRSTAAGVKTRRFGDIFSELQETLRIHKEQGSYLGGVHLELTGDAVTECMGGSVGLDEDDLSANYTSFCDPRLNEKQALELAFLIADHYRNERQVS</sequence>
<feature type="binding site" evidence="5">
    <location>
        <position position="357"/>
    </location>
    <ligand>
        <name>phosphoenolpyruvate</name>
        <dbReference type="ChEBI" id="CHEBI:58702"/>
    </ligand>
</feature>
<feature type="binding site" evidence="5">
    <location>
        <position position="326"/>
    </location>
    <ligand>
        <name>phosphoenolpyruvate</name>
        <dbReference type="ChEBI" id="CHEBI:58702"/>
    </ligand>
</feature>
<evidence type="ECO:0000256" key="7">
    <source>
        <dbReference type="SAM" id="MobiDB-lite"/>
    </source>
</evidence>
<comment type="pathway">
    <text evidence="1 6">Metabolic intermediate biosynthesis; chorismate biosynthesis; chorismate from D-erythrose 4-phosphate and phosphoenolpyruvate: step 1/7.</text>
</comment>
<protein>
    <recommendedName>
        <fullName evidence="6">Phospho-2-dehydro-3-deoxyheptonate aldolase</fullName>
        <ecNumber evidence="6">2.5.1.54</ecNumber>
    </recommendedName>
</protein>
<evidence type="ECO:0000313" key="8">
    <source>
        <dbReference type="EMBL" id="KKY37466.1"/>
    </source>
</evidence>
<reference evidence="8 9" key="1">
    <citation type="submission" date="2015-05" db="EMBL/GenBank/DDBJ databases">
        <title>Distinctive expansion of gene families associated with plant cell wall degradation and secondary metabolism in the genomes of grapevine trunk pathogens.</title>
        <authorList>
            <person name="Lawrence D.P."/>
            <person name="Travadon R."/>
            <person name="Rolshausen P.E."/>
            <person name="Baumgartner K."/>
        </authorList>
    </citation>
    <scope>NUCLEOTIDE SEQUENCE [LARGE SCALE GENOMIC DNA]</scope>
    <source>
        <strain evidence="8">DA912</strain>
    </source>
</reference>
<comment type="catalytic activity">
    <reaction evidence="4 6">
        <text>D-erythrose 4-phosphate + phosphoenolpyruvate + H2O = 7-phospho-2-dehydro-3-deoxy-D-arabino-heptonate + phosphate</text>
        <dbReference type="Rhea" id="RHEA:14717"/>
        <dbReference type="ChEBI" id="CHEBI:15377"/>
        <dbReference type="ChEBI" id="CHEBI:16897"/>
        <dbReference type="ChEBI" id="CHEBI:43474"/>
        <dbReference type="ChEBI" id="CHEBI:58394"/>
        <dbReference type="ChEBI" id="CHEBI:58702"/>
        <dbReference type="EC" id="2.5.1.54"/>
    </reaction>
</comment>
<evidence type="ECO:0000256" key="1">
    <source>
        <dbReference type="ARBA" id="ARBA00004688"/>
    </source>
</evidence>
<accession>A0A0G2FTZ6</accession>
<keyword evidence="9" id="KW-1185">Reference proteome</keyword>
<dbReference type="GO" id="GO:0008652">
    <property type="term" value="P:amino acid biosynthetic process"/>
    <property type="evidence" value="ECO:0007669"/>
    <property type="project" value="UniProtKB-KW"/>
</dbReference>
<keyword evidence="6" id="KW-0057">Aromatic amino acid biosynthesis</keyword>
<dbReference type="GO" id="GO:0009423">
    <property type="term" value="P:chorismate biosynthetic process"/>
    <property type="evidence" value="ECO:0007669"/>
    <property type="project" value="UniProtKB-UniPathway"/>
</dbReference>
<dbReference type="OrthoDB" id="2338at2759"/>
<dbReference type="AlphaFoldDB" id="A0A0G2FTZ6"/>
<dbReference type="PANTHER" id="PTHR21337">
    <property type="entry name" value="PHOSPHO-2-DEHYDRO-3-DEOXYHEPTONATE ALDOLASE 1, 2"/>
    <property type="match status" value="1"/>
</dbReference>
<name>A0A0G2FTZ6_9PEZI</name>
<reference evidence="8 9" key="2">
    <citation type="submission" date="2015-05" db="EMBL/GenBank/DDBJ databases">
        <authorList>
            <person name="Morales-Cruz A."/>
            <person name="Amrine K.C."/>
            <person name="Cantu D."/>
        </authorList>
    </citation>
    <scope>NUCLEOTIDE SEQUENCE [LARGE SCALE GENOMIC DNA]</scope>
    <source>
        <strain evidence="8">DA912</strain>
    </source>
</reference>
<comment type="similarity">
    <text evidence="2 6">Belongs to the class-II DAHP synthase family.</text>
</comment>
<feature type="binding site" evidence="5">
    <location>
        <position position="391"/>
    </location>
    <ligand>
        <name>Mn(2+)</name>
        <dbReference type="ChEBI" id="CHEBI:29035"/>
    </ligand>
</feature>
<evidence type="ECO:0000256" key="4">
    <source>
        <dbReference type="ARBA" id="ARBA00047508"/>
    </source>
</evidence>
<dbReference type="EC" id="2.5.1.54" evidence="6"/>
<dbReference type="GO" id="GO:0003849">
    <property type="term" value="F:3-deoxy-7-phosphoheptulonate synthase activity"/>
    <property type="evidence" value="ECO:0007669"/>
    <property type="project" value="UniProtKB-EC"/>
</dbReference>
<gene>
    <name evidence="8" type="ORF">UCDDA912_g02521</name>
</gene>
<feature type="binding site" evidence="5">
    <location>
        <position position="117"/>
    </location>
    <ligand>
        <name>phosphoenolpyruvate</name>
        <dbReference type="ChEBI" id="CHEBI:58702"/>
    </ligand>
</feature>
<organism evidence="8 9">
    <name type="scientific">Diaporthe ampelina</name>
    <dbReference type="NCBI Taxonomy" id="1214573"/>
    <lineage>
        <taxon>Eukaryota</taxon>
        <taxon>Fungi</taxon>
        <taxon>Dikarya</taxon>
        <taxon>Ascomycota</taxon>
        <taxon>Pezizomycotina</taxon>
        <taxon>Sordariomycetes</taxon>
        <taxon>Sordariomycetidae</taxon>
        <taxon>Diaporthales</taxon>
        <taxon>Diaporthaceae</taxon>
        <taxon>Diaporthe</taxon>
    </lineage>
</organism>
<keyword evidence="5" id="KW-0104">Cadmium</keyword>
<feature type="binding site" evidence="5">
    <location>
        <position position="78"/>
    </location>
    <ligand>
        <name>Mn(2+)</name>
        <dbReference type="ChEBI" id="CHEBI:29035"/>
    </ligand>
</feature>
<feature type="binding site" evidence="5">
    <location>
        <position position="463"/>
    </location>
    <ligand>
        <name>Mn(2+)</name>
        <dbReference type="ChEBI" id="CHEBI:29035"/>
    </ligand>
</feature>
<evidence type="ECO:0000256" key="3">
    <source>
        <dbReference type="ARBA" id="ARBA00022679"/>
    </source>
</evidence>